<dbReference type="NCBIfam" id="TIGR00536">
    <property type="entry name" value="hemK_fam"/>
    <property type="match status" value="1"/>
</dbReference>
<dbReference type="InterPro" id="IPR019874">
    <property type="entry name" value="RF_methyltr_PrmC"/>
</dbReference>
<evidence type="ECO:0000256" key="1">
    <source>
        <dbReference type="ARBA" id="ARBA00022603"/>
    </source>
</evidence>
<dbReference type="PANTHER" id="PTHR18895:SF74">
    <property type="entry name" value="MTRF1L RELEASE FACTOR GLUTAMINE METHYLTRANSFERASE"/>
    <property type="match status" value="1"/>
</dbReference>
<feature type="domain" description="Methyltransferase small" evidence="6">
    <location>
        <begin position="101"/>
        <end position="201"/>
    </location>
</feature>
<protein>
    <recommendedName>
        <fullName evidence="5">Release factor glutamine methyltransferase</fullName>
        <shortName evidence="5">RF MTase</shortName>
        <ecNumber evidence="5">2.1.1.297</ecNumber>
    </recommendedName>
    <alternativeName>
        <fullName evidence="5">N5-glutamine methyltransferase PrmC</fullName>
    </alternativeName>
    <alternativeName>
        <fullName evidence="5">Protein-(glutamine-N5) MTase PrmC</fullName>
    </alternativeName>
    <alternativeName>
        <fullName evidence="5">Protein-glutamine N-methyltransferase PrmC</fullName>
    </alternativeName>
</protein>
<dbReference type="CDD" id="cd02440">
    <property type="entry name" value="AdoMet_MTases"/>
    <property type="match status" value="1"/>
</dbReference>
<dbReference type="NCBIfam" id="TIGR03534">
    <property type="entry name" value="RF_mod_PrmC"/>
    <property type="match status" value="1"/>
</dbReference>
<dbReference type="Pfam" id="PF17827">
    <property type="entry name" value="PrmC_N"/>
    <property type="match status" value="1"/>
</dbReference>
<comment type="catalytic activity">
    <reaction evidence="4 5">
        <text>L-glutaminyl-[peptide chain release factor] + S-adenosyl-L-methionine = N(5)-methyl-L-glutaminyl-[peptide chain release factor] + S-adenosyl-L-homocysteine + H(+)</text>
        <dbReference type="Rhea" id="RHEA:42896"/>
        <dbReference type="Rhea" id="RHEA-COMP:10271"/>
        <dbReference type="Rhea" id="RHEA-COMP:10272"/>
        <dbReference type="ChEBI" id="CHEBI:15378"/>
        <dbReference type="ChEBI" id="CHEBI:30011"/>
        <dbReference type="ChEBI" id="CHEBI:57856"/>
        <dbReference type="ChEBI" id="CHEBI:59789"/>
        <dbReference type="ChEBI" id="CHEBI:61891"/>
        <dbReference type="EC" id="2.1.1.297"/>
    </reaction>
</comment>
<evidence type="ECO:0000256" key="4">
    <source>
        <dbReference type="ARBA" id="ARBA00048391"/>
    </source>
</evidence>
<comment type="caution">
    <text evidence="8">The sequence shown here is derived from an EMBL/GenBank/DDBJ whole genome shotgun (WGS) entry which is preliminary data.</text>
</comment>
<dbReference type="InterPro" id="IPR040758">
    <property type="entry name" value="PrmC_N"/>
</dbReference>
<feature type="binding site" evidence="5">
    <location>
        <position position="168"/>
    </location>
    <ligand>
        <name>S-adenosyl-L-methionine</name>
        <dbReference type="ChEBI" id="CHEBI:59789"/>
    </ligand>
</feature>
<dbReference type="InterPro" id="IPR007848">
    <property type="entry name" value="Small_mtfrase_dom"/>
</dbReference>
<comment type="function">
    <text evidence="5">Methylates the class 1 translation termination release factors RF1/PrfA and RF2/PrfB on the glutamine residue of the universally conserved GGQ motif.</text>
</comment>
<proteinExistence type="inferred from homology"/>
<keyword evidence="3 5" id="KW-0949">S-adenosyl-L-methionine</keyword>
<evidence type="ECO:0000313" key="9">
    <source>
        <dbReference type="Proteomes" id="UP000228987"/>
    </source>
</evidence>
<dbReference type="EMBL" id="NVWI01000002">
    <property type="protein sequence ID" value="PCJ42625.1"/>
    <property type="molecule type" value="Genomic_DNA"/>
</dbReference>
<dbReference type="PANTHER" id="PTHR18895">
    <property type="entry name" value="HEMK METHYLTRANSFERASE"/>
    <property type="match status" value="1"/>
</dbReference>
<evidence type="ECO:0000256" key="5">
    <source>
        <dbReference type="HAMAP-Rule" id="MF_02126"/>
    </source>
</evidence>
<dbReference type="HAMAP" id="MF_02126">
    <property type="entry name" value="RF_methyltr_PrmC"/>
    <property type="match status" value="1"/>
</dbReference>
<dbReference type="Pfam" id="PF05175">
    <property type="entry name" value="MTS"/>
    <property type="match status" value="1"/>
</dbReference>
<dbReference type="InterPro" id="IPR004556">
    <property type="entry name" value="HemK-like"/>
</dbReference>
<reference evidence="9" key="1">
    <citation type="submission" date="2017-08" db="EMBL/GenBank/DDBJ databases">
        <title>A dynamic microbial community with high functional redundancy inhabits the cold, oxic subseafloor aquifer.</title>
        <authorList>
            <person name="Tully B.J."/>
            <person name="Wheat C.G."/>
            <person name="Glazer B.T."/>
            <person name="Huber J.A."/>
        </authorList>
    </citation>
    <scope>NUCLEOTIDE SEQUENCE [LARGE SCALE GENOMIC DNA]</scope>
</reference>
<dbReference type="FunFam" id="3.40.50.150:FF:000053">
    <property type="entry name" value="Release factor glutamine methyltransferase"/>
    <property type="match status" value="1"/>
</dbReference>
<keyword evidence="1 5" id="KW-0489">Methyltransferase</keyword>
<comment type="similarity">
    <text evidence="5">Belongs to the protein N5-glutamine methyltransferase family. PrmC subfamily.</text>
</comment>
<dbReference type="GO" id="GO:0003676">
    <property type="term" value="F:nucleic acid binding"/>
    <property type="evidence" value="ECO:0007669"/>
    <property type="project" value="InterPro"/>
</dbReference>
<evidence type="ECO:0000313" key="8">
    <source>
        <dbReference type="EMBL" id="PCJ42625.1"/>
    </source>
</evidence>
<dbReference type="InterPro" id="IPR002052">
    <property type="entry name" value="DNA_methylase_N6_adenine_CS"/>
</dbReference>
<dbReference type="Proteomes" id="UP000228987">
    <property type="component" value="Unassembled WGS sequence"/>
</dbReference>
<name>A0A2A5CGJ3_9GAMM</name>
<dbReference type="InterPro" id="IPR050320">
    <property type="entry name" value="N5-glutamine_MTase"/>
</dbReference>
<dbReference type="GO" id="GO:0032259">
    <property type="term" value="P:methylation"/>
    <property type="evidence" value="ECO:0007669"/>
    <property type="project" value="UniProtKB-KW"/>
</dbReference>
<feature type="binding site" evidence="5">
    <location>
        <position position="140"/>
    </location>
    <ligand>
        <name>S-adenosyl-L-methionine</name>
        <dbReference type="ChEBI" id="CHEBI:59789"/>
    </ligand>
</feature>
<dbReference type="EC" id="2.1.1.297" evidence="5"/>
<feature type="binding site" evidence="5">
    <location>
        <begin position="117"/>
        <end position="121"/>
    </location>
    <ligand>
        <name>S-adenosyl-L-methionine</name>
        <dbReference type="ChEBI" id="CHEBI:59789"/>
    </ligand>
</feature>
<feature type="binding site" evidence="5">
    <location>
        <begin position="191"/>
        <end position="194"/>
    </location>
    <ligand>
        <name>substrate</name>
    </ligand>
</feature>
<dbReference type="InterPro" id="IPR029063">
    <property type="entry name" value="SAM-dependent_MTases_sf"/>
</dbReference>
<dbReference type="SUPFAM" id="SSF53335">
    <property type="entry name" value="S-adenosyl-L-methionine-dependent methyltransferases"/>
    <property type="match status" value="1"/>
</dbReference>
<organism evidence="8 9">
    <name type="scientific">SAR86 cluster bacterium</name>
    <dbReference type="NCBI Taxonomy" id="2030880"/>
    <lineage>
        <taxon>Bacteria</taxon>
        <taxon>Pseudomonadati</taxon>
        <taxon>Pseudomonadota</taxon>
        <taxon>Gammaproteobacteria</taxon>
        <taxon>SAR86 cluster</taxon>
    </lineage>
</organism>
<evidence type="ECO:0000256" key="3">
    <source>
        <dbReference type="ARBA" id="ARBA00022691"/>
    </source>
</evidence>
<gene>
    <name evidence="5 8" type="primary">prmC</name>
    <name evidence="8" type="ORF">COA71_03700</name>
</gene>
<accession>A0A2A5CGJ3</accession>
<feature type="domain" description="Release factor glutamine methyltransferase N-terminal" evidence="7">
    <location>
        <begin position="5"/>
        <end position="73"/>
    </location>
</feature>
<keyword evidence="2 5" id="KW-0808">Transferase</keyword>
<dbReference type="Gene3D" id="1.10.8.10">
    <property type="entry name" value="DNA helicase RuvA subunit, C-terminal domain"/>
    <property type="match status" value="1"/>
</dbReference>
<dbReference type="PROSITE" id="PS00092">
    <property type="entry name" value="N6_MTASE"/>
    <property type="match status" value="1"/>
</dbReference>
<sequence>MQIQQALSHASSHLNQSESPRLDAEILLAHALGKSREFLVTWPEIDLSESEQHTFLHLLGQRALGQPIAYLLGKKAFWDFDLTVNSDVLIPRPETELLVELALEHLDTSKHLLADLGTGSGAIALALAKERPEWQLVATDSSEAALKVAKLNAENLRLDNIELRQGSWCEALKGGKNSENSNEKYDAIISNPPYIDKTDVHLSQGDVRFEPVQALVAEEQGLADLRQIATQVLEKLKPDAILMLEHGYQQAEAVRQLLEQSGYNDIQTHKDLAGLERVTMARR</sequence>
<dbReference type="GO" id="GO:0102559">
    <property type="term" value="F:peptide chain release factor N(5)-glutamine methyltransferase activity"/>
    <property type="evidence" value="ECO:0007669"/>
    <property type="project" value="UniProtKB-EC"/>
</dbReference>
<evidence type="ECO:0000259" key="6">
    <source>
        <dbReference type="Pfam" id="PF05175"/>
    </source>
</evidence>
<dbReference type="Gene3D" id="3.40.50.150">
    <property type="entry name" value="Vaccinia Virus protein VP39"/>
    <property type="match status" value="1"/>
</dbReference>
<evidence type="ECO:0000259" key="7">
    <source>
        <dbReference type="Pfam" id="PF17827"/>
    </source>
</evidence>
<evidence type="ECO:0000256" key="2">
    <source>
        <dbReference type="ARBA" id="ARBA00022679"/>
    </source>
</evidence>
<dbReference type="AlphaFoldDB" id="A0A2A5CGJ3"/>
<feature type="binding site" evidence="5">
    <location>
        <position position="191"/>
    </location>
    <ligand>
        <name>S-adenosyl-L-methionine</name>
        <dbReference type="ChEBI" id="CHEBI:59789"/>
    </ligand>
</feature>